<dbReference type="OMA" id="WLEREKD"/>
<dbReference type="InterPro" id="IPR036291">
    <property type="entry name" value="NAD(P)-bd_dom_sf"/>
</dbReference>
<organism evidence="5 6">
    <name type="scientific">Talaromyces stipitatus (strain ATCC 10500 / CBS 375.48 / QM 6759 / NRRL 1006)</name>
    <name type="common">Penicillium stipitatum</name>
    <dbReference type="NCBI Taxonomy" id="441959"/>
    <lineage>
        <taxon>Eukaryota</taxon>
        <taxon>Fungi</taxon>
        <taxon>Dikarya</taxon>
        <taxon>Ascomycota</taxon>
        <taxon>Pezizomycotina</taxon>
        <taxon>Eurotiomycetes</taxon>
        <taxon>Eurotiomycetidae</taxon>
        <taxon>Eurotiales</taxon>
        <taxon>Trichocomaceae</taxon>
        <taxon>Talaromyces</taxon>
        <taxon>Talaromyces sect. Talaromyces</taxon>
    </lineage>
</organism>
<dbReference type="GeneID" id="8109129"/>
<dbReference type="PhylomeDB" id="B8MIY7"/>
<keyword evidence="2" id="KW-0521">NADP</keyword>
<dbReference type="Gene3D" id="3.40.50.720">
    <property type="entry name" value="NAD(P)-binding Rossmann-like Domain"/>
    <property type="match status" value="1"/>
</dbReference>
<dbReference type="InterPro" id="IPR051164">
    <property type="entry name" value="NmrA-like_oxidored"/>
</dbReference>
<dbReference type="EMBL" id="EQ962657">
    <property type="protein sequence ID" value="EED15649.1"/>
    <property type="molecule type" value="Genomic_DNA"/>
</dbReference>
<dbReference type="Pfam" id="PF05368">
    <property type="entry name" value="NmrA"/>
    <property type="match status" value="1"/>
</dbReference>
<dbReference type="STRING" id="441959.B8MIY7"/>
<evidence type="ECO:0000313" key="6">
    <source>
        <dbReference type="Proteomes" id="UP000001745"/>
    </source>
</evidence>
<comment type="similarity">
    <text evidence="1">Belongs to the NmrA-type oxidoreductase family.</text>
</comment>
<dbReference type="PANTHER" id="PTHR42748">
    <property type="entry name" value="NITROGEN METABOLITE REPRESSION PROTEIN NMRA FAMILY MEMBER"/>
    <property type="match status" value="1"/>
</dbReference>
<accession>B8MIY7</accession>
<protein>
    <submittedName>
        <fullName evidence="5">NAD dependent epimerase/dehydratase, putative</fullName>
    </submittedName>
</protein>
<name>B8MIY7_TALSN</name>
<proteinExistence type="inferred from homology"/>
<evidence type="ECO:0000259" key="4">
    <source>
        <dbReference type="Pfam" id="PF05368"/>
    </source>
</evidence>
<sequence>MTASTFFVTGATGCQGGAVARQLLSHGHMVHAITRSPDSPASQTLKTLGVKLFTGNLDNEAALQSGMQDCVGLFLVIPPADHNTTIKYTTTILSAAKATGTINNVVVSTTMGTDRPDRLAAWNPETAMEQLVRTAGFKYYTILRPGNFMANFIGPKIRVVNPDLAITGVYRTSYTRDTLLPMTDEADTAKFCAAAFVCPERFSGRAIAVASELLTVEEIMEGLSRVSGKSISAYYLSDQEIDEAAAKNKPESWHKNLRDMDKLVDMEEVKAWGIGLNTFMDFLQRQCDIVKDTFSQVAYS</sequence>
<gene>
    <name evidence="5" type="ORF">TSTA_050870</name>
</gene>
<dbReference type="SUPFAM" id="SSF51735">
    <property type="entry name" value="NAD(P)-binding Rossmann-fold domains"/>
    <property type="match status" value="1"/>
</dbReference>
<evidence type="ECO:0000256" key="3">
    <source>
        <dbReference type="ARBA" id="ARBA00023002"/>
    </source>
</evidence>
<dbReference type="RefSeq" id="XP_002485602.1">
    <property type="nucleotide sequence ID" value="XM_002485557.1"/>
</dbReference>
<dbReference type="InterPro" id="IPR008030">
    <property type="entry name" value="NmrA-like"/>
</dbReference>
<dbReference type="Proteomes" id="UP000001745">
    <property type="component" value="Unassembled WGS sequence"/>
</dbReference>
<keyword evidence="6" id="KW-1185">Reference proteome</keyword>
<dbReference type="HOGENOM" id="CLU_007383_8_4_1"/>
<evidence type="ECO:0000256" key="2">
    <source>
        <dbReference type="ARBA" id="ARBA00022857"/>
    </source>
</evidence>
<feature type="domain" description="NmrA-like" evidence="4">
    <location>
        <begin position="4"/>
        <end position="263"/>
    </location>
</feature>
<dbReference type="InParanoid" id="B8MIY7"/>
<dbReference type="eggNOG" id="ENOG502SKH5">
    <property type="taxonomic scope" value="Eukaryota"/>
</dbReference>
<dbReference type="PANTHER" id="PTHR42748:SF30">
    <property type="entry name" value="NMRA-LIKE DOMAIN-CONTAINING PROTEIN"/>
    <property type="match status" value="1"/>
</dbReference>
<dbReference type="GO" id="GO:0005634">
    <property type="term" value="C:nucleus"/>
    <property type="evidence" value="ECO:0007669"/>
    <property type="project" value="TreeGrafter"/>
</dbReference>
<dbReference type="GO" id="GO:0016491">
    <property type="term" value="F:oxidoreductase activity"/>
    <property type="evidence" value="ECO:0007669"/>
    <property type="project" value="UniProtKB-KW"/>
</dbReference>
<evidence type="ECO:0000313" key="5">
    <source>
        <dbReference type="EMBL" id="EED15649.1"/>
    </source>
</evidence>
<reference evidence="6" key="1">
    <citation type="journal article" date="2015" name="Genome Announc.">
        <title>Genome sequence of the AIDS-associated pathogen Penicillium marneffei (ATCC18224) and its near taxonomic relative Talaromyces stipitatus (ATCC10500).</title>
        <authorList>
            <person name="Nierman W.C."/>
            <person name="Fedorova-Abrams N.D."/>
            <person name="Andrianopoulos A."/>
        </authorList>
    </citation>
    <scope>NUCLEOTIDE SEQUENCE [LARGE SCALE GENOMIC DNA]</scope>
    <source>
        <strain evidence="6">ATCC 10500 / CBS 375.48 / QM 6759 / NRRL 1006</strain>
    </source>
</reference>
<evidence type="ECO:0000256" key="1">
    <source>
        <dbReference type="ARBA" id="ARBA00006328"/>
    </source>
</evidence>
<dbReference type="VEuPathDB" id="FungiDB:TSTA_050870"/>
<keyword evidence="3" id="KW-0560">Oxidoreductase</keyword>
<dbReference type="OrthoDB" id="419598at2759"/>
<dbReference type="AlphaFoldDB" id="B8MIY7"/>